<dbReference type="Gene3D" id="1.10.340.30">
    <property type="entry name" value="Hypothetical protein, domain 2"/>
    <property type="match status" value="1"/>
</dbReference>
<comment type="cofactor">
    <cofactor evidence="12">
        <name>[4Fe-4S] cluster</name>
        <dbReference type="ChEBI" id="CHEBI:49883"/>
    </cofactor>
    <text evidence="12">Binds 1 [4Fe-4S] cluster.</text>
</comment>
<dbReference type="AlphaFoldDB" id="A0A7V3YLH4"/>
<dbReference type="GO" id="GO:0140078">
    <property type="term" value="F:class I DNA-(apurinic or apyrimidinic site) endonuclease activity"/>
    <property type="evidence" value="ECO:0007669"/>
    <property type="project" value="UniProtKB-EC"/>
</dbReference>
<dbReference type="GO" id="GO:0000703">
    <property type="term" value="F:oxidized pyrimidine nucleobase lesion DNA N-glycosylase activity"/>
    <property type="evidence" value="ECO:0007669"/>
    <property type="project" value="TreeGrafter"/>
</dbReference>
<dbReference type="InterPro" id="IPR003651">
    <property type="entry name" value="Endonuclease3_FeS-loop_motif"/>
</dbReference>
<protein>
    <recommendedName>
        <fullName evidence="12">Endonuclease III</fullName>
        <ecNumber evidence="12">4.2.99.18</ecNumber>
    </recommendedName>
    <alternativeName>
        <fullName evidence="12">DNA-(apurinic or apyrimidinic site) lyase</fullName>
    </alternativeName>
</protein>
<keyword evidence="9 12" id="KW-0234">DNA repair</keyword>
<dbReference type="PIRSF" id="PIRSF001435">
    <property type="entry name" value="Nth"/>
    <property type="match status" value="1"/>
</dbReference>
<reference evidence="14" key="1">
    <citation type="journal article" date="2020" name="mSystems">
        <title>Genome- and Community-Level Interaction Insights into Carbon Utilization and Element Cycling Functions of Hydrothermarchaeota in Hydrothermal Sediment.</title>
        <authorList>
            <person name="Zhou Z."/>
            <person name="Liu Y."/>
            <person name="Xu W."/>
            <person name="Pan J."/>
            <person name="Luo Z.H."/>
            <person name="Li M."/>
        </authorList>
    </citation>
    <scope>NUCLEOTIDE SEQUENCE [LARGE SCALE GENOMIC DNA]</scope>
    <source>
        <strain evidence="14">SpSt-716</strain>
    </source>
</reference>
<name>A0A7V3YLH4_9BACT</name>
<dbReference type="PANTHER" id="PTHR43286">
    <property type="entry name" value="ENDONUCLEASE III-LIKE PROTEIN 1"/>
    <property type="match status" value="1"/>
</dbReference>
<evidence type="ECO:0000256" key="9">
    <source>
        <dbReference type="ARBA" id="ARBA00023204"/>
    </source>
</evidence>
<accession>A0A7V3YLH4</accession>
<dbReference type="SMART" id="SM00525">
    <property type="entry name" value="FES"/>
    <property type="match status" value="1"/>
</dbReference>
<dbReference type="InterPro" id="IPR004036">
    <property type="entry name" value="Endonuclease-III-like_CS2"/>
</dbReference>
<evidence type="ECO:0000256" key="5">
    <source>
        <dbReference type="ARBA" id="ARBA00022801"/>
    </source>
</evidence>
<dbReference type="PROSITE" id="PS01155">
    <property type="entry name" value="ENDONUCLEASE_III_2"/>
    <property type="match status" value="1"/>
</dbReference>
<keyword evidence="5 12" id="KW-0378">Hydrolase</keyword>
<keyword evidence="7 12" id="KW-0411">Iron-sulfur</keyword>
<comment type="caution">
    <text evidence="14">The sequence shown here is derived from an EMBL/GenBank/DDBJ whole genome shotgun (WGS) entry which is preliminary data.</text>
</comment>
<dbReference type="HAMAP" id="MF_00942">
    <property type="entry name" value="Nth"/>
    <property type="match status" value="1"/>
</dbReference>
<dbReference type="EMBL" id="DTEN01000159">
    <property type="protein sequence ID" value="HGI74829.1"/>
    <property type="molecule type" value="Genomic_DNA"/>
</dbReference>
<feature type="binding site" evidence="12">
    <location>
        <position position="206"/>
    </location>
    <ligand>
        <name>[4Fe-4S] cluster</name>
        <dbReference type="ChEBI" id="CHEBI:49883"/>
    </ligand>
</feature>
<keyword evidence="4 12" id="KW-0227">DNA damage</keyword>
<keyword evidence="10 12" id="KW-0456">Lyase</keyword>
<dbReference type="Pfam" id="PF00730">
    <property type="entry name" value="HhH-GPD"/>
    <property type="match status" value="1"/>
</dbReference>
<evidence type="ECO:0000256" key="2">
    <source>
        <dbReference type="ARBA" id="ARBA00022485"/>
    </source>
</evidence>
<keyword evidence="14" id="KW-0540">Nuclease</keyword>
<dbReference type="InterPro" id="IPR004035">
    <property type="entry name" value="Endouclease-III_FeS-bd_BS"/>
</dbReference>
<gene>
    <name evidence="12" type="primary">nth</name>
    <name evidence="14" type="ORF">ENU96_04020</name>
</gene>
<dbReference type="GO" id="GO:0051539">
    <property type="term" value="F:4 iron, 4 sulfur cluster binding"/>
    <property type="evidence" value="ECO:0007669"/>
    <property type="project" value="UniProtKB-UniRule"/>
</dbReference>
<keyword evidence="3 12" id="KW-0479">Metal-binding</keyword>
<keyword evidence="11 12" id="KW-0326">Glycosidase</keyword>
<evidence type="ECO:0000256" key="11">
    <source>
        <dbReference type="ARBA" id="ARBA00023295"/>
    </source>
</evidence>
<keyword evidence="14" id="KW-0255">Endonuclease</keyword>
<evidence type="ECO:0000256" key="10">
    <source>
        <dbReference type="ARBA" id="ARBA00023239"/>
    </source>
</evidence>
<dbReference type="FunFam" id="1.10.1670.10:FF:000001">
    <property type="entry name" value="Endonuclease III"/>
    <property type="match status" value="1"/>
</dbReference>
<evidence type="ECO:0000256" key="6">
    <source>
        <dbReference type="ARBA" id="ARBA00023004"/>
    </source>
</evidence>
<dbReference type="GO" id="GO:0003677">
    <property type="term" value="F:DNA binding"/>
    <property type="evidence" value="ECO:0007669"/>
    <property type="project" value="UniProtKB-UniRule"/>
</dbReference>
<dbReference type="InterPro" id="IPR005759">
    <property type="entry name" value="Nth"/>
</dbReference>
<organism evidence="14">
    <name type="scientific">Candidatus Caldatribacterium californiense</name>
    <dbReference type="NCBI Taxonomy" id="1454726"/>
    <lineage>
        <taxon>Bacteria</taxon>
        <taxon>Pseudomonadati</taxon>
        <taxon>Atribacterota</taxon>
        <taxon>Atribacteria</taxon>
        <taxon>Atribacterales</taxon>
        <taxon>Candidatus Caldatribacteriaceae</taxon>
        <taxon>Candidatus Caldatribacterium</taxon>
    </lineage>
</organism>
<feature type="binding site" evidence="12">
    <location>
        <position position="197"/>
    </location>
    <ligand>
        <name>[4Fe-4S] cluster</name>
        <dbReference type="ChEBI" id="CHEBI:49883"/>
    </ligand>
</feature>
<dbReference type="Gene3D" id="1.10.1670.10">
    <property type="entry name" value="Helix-hairpin-Helix base-excision DNA repair enzymes (C-terminal)"/>
    <property type="match status" value="1"/>
</dbReference>
<keyword evidence="2 12" id="KW-0004">4Fe-4S</keyword>
<evidence type="ECO:0000313" key="14">
    <source>
        <dbReference type="EMBL" id="HGI74829.1"/>
    </source>
</evidence>
<feature type="domain" description="HhH-GPD" evidence="13">
    <location>
        <begin position="41"/>
        <end position="188"/>
    </location>
</feature>
<dbReference type="InterPro" id="IPR011257">
    <property type="entry name" value="DNA_glycosylase"/>
</dbReference>
<dbReference type="SMART" id="SM00478">
    <property type="entry name" value="ENDO3c"/>
    <property type="match status" value="1"/>
</dbReference>
<dbReference type="GO" id="GO:0006285">
    <property type="term" value="P:base-excision repair, AP site formation"/>
    <property type="evidence" value="ECO:0007669"/>
    <property type="project" value="TreeGrafter"/>
</dbReference>
<sequence>MDQRNIRHVFAILQKEAGNWQDATVENVTRDPFFVLVGALLSHRTQDRTTHRVLQRLATSFTKPEDFLRVPEEDLARLIYPVGFYREKAKRLQQIARILLEEHGGKVPESEEELLRLPGVGRKTANLVLSVAFGKPAICVDTHVHRITNRWGLVATKTPEETEKELQKKLPQDLWGRINKLLVLFGQNVCLPRRPRCSQCPVAPFCKRRGVTDTR</sequence>
<evidence type="ECO:0000259" key="13">
    <source>
        <dbReference type="SMART" id="SM00478"/>
    </source>
</evidence>
<dbReference type="PROSITE" id="PS00764">
    <property type="entry name" value="ENDONUCLEASE_III_1"/>
    <property type="match status" value="1"/>
</dbReference>
<keyword evidence="8 12" id="KW-0238">DNA-binding</keyword>
<dbReference type="PANTHER" id="PTHR43286:SF1">
    <property type="entry name" value="ENDONUCLEASE III-LIKE PROTEIN 1"/>
    <property type="match status" value="1"/>
</dbReference>
<dbReference type="EC" id="4.2.99.18" evidence="12"/>
<dbReference type="SUPFAM" id="SSF48150">
    <property type="entry name" value="DNA-glycosylase"/>
    <property type="match status" value="1"/>
</dbReference>
<comment type="function">
    <text evidence="12">DNA repair enzyme that has both DNA N-glycosylase activity and AP-lyase activity. The DNA N-glycosylase activity releases various damaged pyrimidines from DNA by cleaving the N-glycosidic bond, leaving an AP (apurinic/apyrimidinic) site. The AP-lyase activity cleaves the phosphodiester bond 3' to the AP site by a beta-elimination, leaving a 3'-terminal unsaturated sugar and a product with a terminal 5'-phosphate.</text>
</comment>
<comment type="catalytic activity">
    <reaction evidence="12">
        <text>2'-deoxyribonucleotide-(2'-deoxyribose 5'-phosphate)-2'-deoxyribonucleotide-DNA = a 3'-end 2'-deoxyribonucleotide-(2,3-dehydro-2,3-deoxyribose 5'-phosphate)-DNA + a 5'-end 5'-phospho-2'-deoxyribonucleoside-DNA + H(+)</text>
        <dbReference type="Rhea" id="RHEA:66592"/>
        <dbReference type="Rhea" id="RHEA-COMP:13180"/>
        <dbReference type="Rhea" id="RHEA-COMP:16897"/>
        <dbReference type="Rhea" id="RHEA-COMP:17067"/>
        <dbReference type="ChEBI" id="CHEBI:15378"/>
        <dbReference type="ChEBI" id="CHEBI:136412"/>
        <dbReference type="ChEBI" id="CHEBI:157695"/>
        <dbReference type="ChEBI" id="CHEBI:167181"/>
        <dbReference type="EC" id="4.2.99.18"/>
    </reaction>
</comment>
<evidence type="ECO:0000256" key="7">
    <source>
        <dbReference type="ARBA" id="ARBA00023014"/>
    </source>
</evidence>
<evidence type="ECO:0000256" key="8">
    <source>
        <dbReference type="ARBA" id="ARBA00023125"/>
    </source>
</evidence>
<evidence type="ECO:0000256" key="4">
    <source>
        <dbReference type="ARBA" id="ARBA00022763"/>
    </source>
</evidence>
<dbReference type="CDD" id="cd00056">
    <property type="entry name" value="ENDO3c"/>
    <property type="match status" value="1"/>
</dbReference>
<evidence type="ECO:0000256" key="1">
    <source>
        <dbReference type="ARBA" id="ARBA00008343"/>
    </source>
</evidence>
<proteinExistence type="inferred from homology"/>
<feature type="binding site" evidence="12">
    <location>
        <position position="190"/>
    </location>
    <ligand>
        <name>[4Fe-4S] cluster</name>
        <dbReference type="ChEBI" id="CHEBI:49883"/>
    </ligand>
</feature>
<dbReference type="InterPro" id="IPR023170">
    <property type="entry name" value="HhH_base_excis_C"/>
</dbReference>
<dbReference type="InterPro" id="IPR000445">
    <property type="entry name" value="HhH_motif"/>
</dbReference>
<feature type="binding site" evidence="12">
    <location>
        <position position="200"/>
    </location>
    <ligand>
        <name>[4Fe-4S] cluster</name>
        <dbReference type="ChEBI" id="CHEBI:49883"/>
    </ligand>
</feature>
<dbReference type="GO" id="GO:0046872">
    <property type="term" value="F:metal ion binding"/>
    <property type="evidence" value="ECO:0007669"/>
    <property type="project" value="UniProtKB-KW"/>
</dbReference>
<evidence type="ECO:0000256" key="3">
    <source>
        <dbReference type="ARBA" id="ARBA00022723"/>
    </source>
</evidence>
<comment type="similarity">
    <text evidence="1 12">Belongs to the Nth/MutY family.</text>
</comment>
<dbReference type="InterPro" id="IPR003265">
    <property type="entry name" value="HhH-GPD_domain"/>
</dbReference>
<keyword evidence="6 12" id="KW-0408">Iron</keyword>
<dbReference type="FunFam" id="1.10.340.30:FF:000001">
    <property type="entry name" value="Endonuclease III"/>
    <property type="match status" value="1"/>
</dbReference>
<dbReference type="Pfam" id="PF00633">
    <property type="entry name" value="HHH"/>
    <property type="match status" value="1"/>
</dbReference>
<evidence type="ECO:0000256" key="12">
    <source>
        <dbReference type="HAMAP-Rule" id="MF_00942"/>
    </source>
</evidence>
<dbReference type="GO" id="GO:0006289">
    <property type="term" value="P:nucleotide-excision repair"/>
    <property type="evidence" value="ECO:0007669"/>
    <property type="project" value="TreeGrafter"/>
</dbReference>